<organism evidence="14 15">
    <name type="scientific">Siminovitchia acidinfaciens</name>
    <dbReference type="NCBI Taxonomy" id="2321395"/>
    <lineage>
        <taxon>Bacteria</taxon>
        <taxon>Bacillati</taxon>
        <taxon>Bacillota</taxon>
        <taxon>Bacilli</taxon>
        <taxon>Bacillales</taxon>
        <taxon>Bacillaceae</taxon>
        <taxon>Siminovitchia</taxon>
    </lineage>
</organism>
<evidence type="ECO:0000313" key="15">
    <source>
        <dbReference type="Proteomes" id="UP000287156"/>
    </source>
</evidence>
<dbReference type="OrthoDB" id="9800163at2"/>
<evidence type="ECO:0000259" key="12">
    <source>
        <dbReference type="Pfam" id="PF02558"/>
    </source>
</evidence>
<dbReference type="NCBIfam" id="TIGR00745">
    <property type="entry name" value="apbA_panE"/>
    <property type="match status" value="1"/>
</dbReference>
<dbReference type="UniPathway" id="UPA00028">
    <property type="reaction ID" value="UER00004"/>
</dbReference>
<dbReference type="Gene3D" id="3.40.50.720">
    <property type="entry name" value="NAD(P)-binding Rossmann-like Domain"/>
    <property type="match status" value="1"/>
</dbReference>
<evidence type="ECO:0000256" key="8">
    <source>
        <dbReference type="ARBA" id="ARBA00023002"/>
    </source>
</evidence>
<dbReference type="Gene3D" id="1.10.1040.10">
    <property type="entry name" value="N-(1-d-carboxylethyl)-l-norvaline Dehydrogenase, domain 2"/>
    <property type="match status" value="1"/>
</dbReference>
<evidence type="ECO:0000256" key="1">
    <source>
        <dbReference type="ARBA" id="ARBA00002919"/>
    </source>
</evidence>
<dbReference type="GO" id="GO:0008677">
    <property type="term" value="F:2-dehydropantoate 2-reductase activity"/>
    <property type="evidence" value="ECO:0007669"/>
    <property type="project" value="UniProtKB-EC"/>
</dbReference>
<dbReference type="InterPro" id="IPR008927">
    <property type="entry name" value="6-PGluconate_DH-like_C_sf"/>
</dbReference>
<evidence type="ECO:0000256" key="10">
    <source>
        <dbReference type="ARBA" id="ARBA00048793"/>
    </source>
</evidence>
<dbReference type="PANTHER" id="PTHR43765">
    <property type="entry name" value="2-DEHYDROPANTOATE 2-REDUCTASE-RELATED"/>
    <property type="match status" value="1"/>
</dbReference>
<accession>A0A429Y2D0</accession>
<keyword evidence="6 11" id="KW-0566">Pantothenate biosynthesis</keyword>
<dbReference type="GO" id="GO:0050661">
    <property type="term" value="F:NADP binding"/>
    <property type="evidence" value="ECO:0007669"/>
    <property type="project" value="TreeGrafter"/>
</dbReference>
<evidence type="ECO:0000313" key="14">
    <source>
        <dbReference type="EMBL" id="RST75395.1"/>
    </source>
</evidence>
<feature type="domain" description="Ketopantoate reductase C-terminal" evidence="13">
    <location>
        <begin position="174"/>
        <end position="293"/>
    </location>
</feature>
<evidence type="ECO:0000256" key="2">
    <source>
        <dbReference type="ARBA" id="ARBA00004994"/>
    </source>
</evidence>
<evidence type="ECO:0000259" key="13">
    <source>
        <dbReference type="Pfam" id="PF08546"/>
    </source>
</evidence>
<dbReference type="GO" id="GO:0005737">
    <property type="term" value="C:cytoplasm"/>
    <property type="evidence" value="ECO:0007669"/>
    <property type="project" value="TreeGrafter"/>
</dbReference>
<dbReference type="EC" id="1.1.1.169" evidence="4 11"/>
<evidence type="ECO:0000256" key="3">
    <source>
        <dbReference type="ARBA" id="ARBA00007870"/>
    </source>
</evidence>
<keyword evidence="7 11" id="KW-0521">NADP</keyword>
<dbReference type="InterPro" id="IPR036291">
    <property type="entry name" value="NAD(P)-bd_dom_sf"/>
</dbReference>
<evidence type="ECO:0000256" key="5">
    <source>
        <dbReference type="ARBA" id="ARBA00019465"/>
    </source>
</evidence>
<dbReference type="SUPFAM" id="SSF51735">
    <property type="entry name" value="NAD(P)-binding Rossmann-fold domains"/>
    <property type="match status" value="1"/>
</dbReference>
<comment type="caution">
    <text evidence="14">The sequence shown here is derived from an EMBL/GenBank/DDBJ whole genome shotgun (WGS) entry which is preliminary data.</text>
</comment>
<comment type="similarity">
    <text evidence="3 11">Belongs to the ketopantoate reductase family.</text>
</comment>
<dbReference type="NCBIfam" id="NF005093">
    <property type="entry name" value="PRK06522.2-4"/>
    <property type="match status" value="1"/>
</dbReference>
<proteinExistence type="inferred from homology"/>
<dbReference type="Proteomes" id="UP000287156">
    <property type="component" value="Unassembled WGS sequence"/>
</dbReference>
<comment type="catalytic activity">
    <reaction evidence="10 11">
        <text>(R)-pantoate + NADP(+) = 2-dehydropantoate + NADPH + H(+)</text>
        <dbReference type="Rhea" id="RHEA:16233"/>
        <dbReference type="ChEBI" id="CHEBI:11561"/>
        <dbReference type="ChEBI" id="CHEBI:15378"/>
        <dbReference type="ChEBI" id="CHEBI:15980"/>
        <dbReference type="ChEBI" id="CHEBI:57783"/>
        <dbReference type="ChEBI" id="CHEBI:58349"/>
        <dbReference type="EC" id="1.1.1.169"/>
    </reaction>
</comment>
<comment type="function">
    <text evidence="1 11">Catalyzes the NADPH-dependent reduction of ketopantoate into pantoic acid.</text>
</comment>
<sequence length="297" mass="33447">MRVGIIGGGSLGLLFGAYLGKSHEITIFTRREEQAQELNEKGIRLQFQGPEDRVIKVKAEPIGNGMSDLDIIFIAVKQYDLPNLKPFLLTIPANIPLCFIQNGMGHLEMLNSLPHASIFTATVEHGAKRGNDWTVSHNGIGRTNVAVYKGSLHLEDEFPQALDPAFPICFHKDYQSILMNKLIANALINPLTVIFCVKNGRLVENPYYYEILKLMFEEIYTVFPLDDKESIFNSIVGICENTKNNTSSMLKDIQDGRKTEIDAILGYILKVAERKGRKLTTVQMVYVMVKGIEQERR</sequence>
<feature type="domain" description="Ketopantoate reductase N-terminal" evidence="12">
    <location>
        <begin position="3"/>
        <end position="148"/>
    </location>
</feature>
<keyword evidence="15" id="KW-1185">Reference proteome</keyword>
<dbReference type="PANTHER" id="PTHR43765:SF2">
    <property type="entry name" value="2-DEHYDROPANTOATE 2-REDUCTASE"/>
    <property type="match status" value="1"/>
</dbReference>
<dbReference type="InterPro" id="IPR050838">
    <property type="entry name" value="Ketopantoate_reductase"/>
</dbReference>
<evidence type="ECO:0000256" key="7">
    <source>
        <dbReference type="ARBA" id="ARBA00022857"/>
    </source>
</evidence>
<dbReference type="RefSeq" id="WP_126049849.1">
    <property type="nucleotide sequence ID" value="NZ_QYTV02000003.1"/>
</dbReference>
<dbReference type="InterPro" id="IPR013328">
    <property type="entry name" value="6PGD_dom2"/>
</dbReference>
<keyword evidence="8 11" id="KW-0560">Oxidoreductase</keyword>
<dbReference type="EMBL" id="QYTV02000003">
    <property type="protein sequence ID" value="RST75395.1"/>
    <property type="molecule type" value="Genomic_DNA"/>
</dbReference>
<dbReference type="SUPFAM" id="SSF48179">
    <property type="entry name" value="6-phosphogluconate dehydrogenase C-terminal domain-like"/>
    <property type="match status" value="1"/>
</dbReference>
<dbReference type="GO" id="GO:0015940">
    <property type="term" value="P:pantothenate biosynthetic process"/>
    <property type="evidence" value="ECO:0007669"/>
    <property type="project" value="UniProtKB-UniPathway"/>
</dbReference>
<dbReference type="Pfam" id="PF08546">
    <property type="entry name" value="ApbA_C"/>
    <property type="match status" value="1"/>
</dbReference>
<reference evidence="14" key="1">
    <citation type="submission" date="2018-12" db="EMBL/GenBank/DDBJ databases">
        <authorList>
            <person name="Sun L."/>
            <person name="Chen Z."/>
        </authorList>
    </citation>
    <scope>NUCLEOTIDE SEQUENCE [LARGE SCALE GENOMIC DNA]</scope>
    <source>
        <strain evidence="14">3-2-2</strain>
    </source>
</reference>
<gene>
    <name evidence="14" type="ORF">D4T97_009125</name>
</gene>
<dbReference type="InterPro" id="IPR013332">
    <property type="entry name" value="KPR_N"/>
</dbReference>
<evidence type="ECO:0000256" key="6">
    <source>
        <dbReference type="ARBA" id="ARBA00022655"/>
    </source>
</evidence>
<dbReference type="InterPro" id="IPR003710">
    <property type="entry name" value="ApbA"/>
</dbReference>
<comment type="pathway">
    <text evidence="2 11">Cofactor biosynthesis; (R)-pantothenate biosynthesis; (R)-pantoate from 3-methyl-2-oxobutanoate: step 2/2.</text>
</comment>
<evidence type="ECO:0000256" key="11">
    <source>
        <dbReference type="RuleBase" id="RU362068"/>
    </source>
</evidence>
<evidence type="ECO:0000256" key="9">
    <source>
        <dbReference type="ARBA" id="ARBA00032024"/>
    </source>
</evidence>
<dbReference type="AlphaFoldDB" id="A0A429Y2D0"/>
<dbReference type="Pfam" id="PF02558">
    <property type="entry name" value="ApbA"/>
    <property type="match status" value="1"/>
</dbReference>
<name>A0A429Y2D0_9BACI</name>
<dbReference type="InterPro" id="IPR013752">
    <property type="entry name" value="KPA_reductase"/>
</dbReference>
<protein>
    <recommendedName>
        <fullName evidence="5 11">2-dehydropantoate 2-reductase</fullName>
        <ecNumber evidence="4 11">1.1.1.169</ecNumber>
    </recommendedName>
    <alternativeName>
        <fullName evidence="9 11">Ketopantoate reductase</fullName>
    </alternativeName>
</protein>
<evidence type="ECO:0000256" key="4">
    <source>
        <dbReference type="ARBA" id="ARBA00013014"/>
    </source>
</evidence>